<keyword evidence="2" id="KW-1185">Reference proteome</keyword>
<sequence>MGTEVLQPQACFINVGPVIVTKNANNNDDEKMGSASRREVDVKLDCEKDDDWYAGSGFFHSPSPKSLPFPSFFNKKQENPMAMVADHEATKQLCRLLRLSIDGRVRLQEYCTINMMFITLYVYLQN</sequence>
<dbReference type="PANTHER" id="PTHR33670:SF1">
    <property type="entry name" value="OS09G0416300 PROTEIN"/>
    <property type="match status" value="1"/>
</dbReference>
<comment type="caution">
    <text evidence="1">The sequence shown here is derived from an EMBL/GenBank/DDBJ whole genome shotgun (WGS) entry which is preliminary data.</text>
</comment>
<dbReference type="PANTHER" id="PTHR33670">
    <property type="entry name" value="SPLICING FACTOR, PROLINE- AND GLUTAMINE-RICH-LIKE"/>
    <property type="match status" value="1"/>
</dbReference>
<dbReference type="EMBL" id="SZYD01002063">
    <property type="protein sequence ID" value="KAC9988337.1"/>
    <property type="molecule type" value="Genomic_DNA"/>
</dbReference>
<accession>A0A5N6LAR7</accession>
<gene>
    <name evidence="1" type="ORF">E3N88_44969</name>
</gene>
<proteinExistence type="predicted"/>
<dbReference type="Proteomes" id="UP000326396">
    <property type="component" value="Unassembled WGS sequence"/>
</dbReference>
<evidence type="ECO:0000313" key="2">
    <source>
        <dbReference type="Proteomes" id="UP000326396"/>
    </source>
</evidence>
<dbReference type="OrthoDB" id="1720404at2759"/>
<protein>
    <submittedName>
        <fullName evidence="1">Uncharacterized protein</fullName>
    </submittedName>
</protein>
<dbReference type="AlphaFoldDB" id="A0A5N6LAR7"/>
<reference evidence="1 2" key="1">
    <citation type="submission" date="2019-05" db="EMBL/GenBank/DDBJ databases">
        <title>Mikania micrantha, genome provides insights into the molecular mechanism of rapid growth.</title>
        <authorList>
            <person name="Liu B."/>
        </authorList>
    </citation>
    <scope>NUCLEOTIDE SEQUENCE [LARGE SCALE GENOMIC DNA]</scope>
    <source>
        <strain evidence="1">NLD-2019</strain>
        <tissue evidence="1">Leaf</tissue>
    </source>
</reference>
<organism evidence="1 2">
    <name type="scientific">Mikania micrantha</name>
    <name type="common">bitter vine</name>
    <dbReference type="NCBI Taxonomy" id="192012"/>
    <lineage>
        <taxon>Eukaryota</taxon>
        <taxon>Viridiplantae</taxon>
        <taxon>Streptophyta</taxon>
        <taxon>Embryophyta</taxon>
        <taxon>Tracheophyta</taxon>
        <taxon>Spermatophyta</taxon>
        <taxon>Magnoliopsida</taxon>
        <taxon>eudicotyledons</taxon>
        <taxon>Gunneridae</taxon>
        <taxon>Pentapetalae</taxon>
        <taxon>asterids</taxon>
        <taxon>campanulids</taxon>
        <taxon>Asterales</taxon>
        <taxon>Asteraceae</taxon>
        <taxon>Asteroideae</taxon>
        <taxon>Heliantheae alliance</taxon>
        <taxon>Eupatorieae</taxon>
        <taxon>Mikania</taxon>
    </lineage>
</organism>
<evidence type="ECO:0000313" key="1">
    <source>
        <dbReference type="EMBL" id="KAC9988337.1"/>
    </source>
</evidence>
<name>A0A5N6LAR7_9ASTR</name>